<comment type="caution">
    <text evidence="2">The sequence shown here is derived from an EMBL/GenBank/DDBJ whole genome shotgun (WGS) entry which is preliminary data.</text>
</comment>
<reference evidence="2 3" key="1">
    <citation type="journal article" date="2016" name="Nat. Commun.">
        <title>Extremotolerant tardigrade genome and improved radiotolerance of human cultured cells by tardigrade-unique protein.</title>
        <authorList>
            <person name="Hashimoto T."/>
            <person name="Horikawa D.D."/>
            <person name="Saito Y."/>
            <person name="Kuwahara H."/>
            <person name="Kozuka-Hata H."/>
            <person name="Shin-I T."/>
            <person name="Minakuchi Y."/>
            <person name="Ohishi K."/>
            <person name="Motoyama A."/>
            <person name="Aizu T."/>
            <person name="Enomoto A."/>
            <person name="Kondo K."/>
            <person name="Tanaka S."/>
            <person name="Hara Y."/>
            <person name="Koshikawa S."/>
            <person name="Sagara H."/>
            <person name="Miura T."/>
            <person name="Yokobori S."/>
            <person name="Miyagawa K."/>
            <person name="Suzuki Y."/>
            <person name="Kubo T."/>
            <person name="Oyama M."/>
            <person name="Kohara Y."/>
            <person name="Fujiyama A."/>
            <person name="Arakawa K."/>
            <person name="Katayama T."/>
            <person name="Toyoda A."/>
            <person name="Kunieda T."/>
        </authorList>
    </citation>
    <scope>NUCLEOTIDE SEQUENCE [LARGE SCALE GENOMIC DNA]</scope>
    <source>
        <strain evidence="2 3">YOKOZUNA-1</strain>
    </source>
</reference>
<dbReference type="Pfam" id="PF00995">
    <property type="entry name" value="Sec1"/>
    <property type="match status" value="1"/>
</dbReference>
<gene>
    <name evidence="2" type="primary">RvY_10460</name>
    <name evidence="2" type="synonym">RvY_10460.2</name>
    <name evidence="2" type="ORF">RvY_10460-2</name>
</gene>
<dbReference type="STRING" id="947166.A0A1D1VEX2"/>
<evidence type="ECO:0008006" key="4">
    <source>
        <dbReference type="Google" id="ProtNLM"/>
    </source>
</evidence>
<dbReference type="Proteomes" id="UP000186922">
    <property type="component" value="Unassembled WGS sequence"/>
</dbReference>
<evidence type="ECO:0000313" key="3">
    <source>
        <dbReference type="Proteomes" id="UP000186922"/>
    </source>
</evidence>
<dbReference type="Gene3D" id="1.25.40.850">
    <property type="match status" value="1"/>
</dbReference>
<sequence>MKTVSDMRTFVSKHLKGTSSQHRSLGLHIGACESIMQHKSSTGDFENQLRTEHNLLQGFDMKFCQQFIEDSVLRCFPMVYVLRLLCLYSLTWGGIPTRLFQQWKNDFLQSYGYQHLLTLHKLRKAGLLVEQDSVSTVSLPKIGVRKSRFASIAKLLNLLPSRQNECDLRNPTDVSYLYNGSYTPLTYRLVEQLLLADRIPGLNEALRNFSYAYHTQEVRNIGPYSDRNVLVFFLGGCSYSELAALRMLGRSLEINIVVASTSFFGGEKFLKTLA</sequence>
<dbReference type="SUPFAM" id="SSF56815">
    <property type="entry name" value="Sec1/munc18-like (SM) proteins"/>
    <property type="match status" value="1"/>
</dbReference>
<evidence type="ECO:0000256" key="1">
    <source>
        <dbReference type="ARBA" id="ARBA00009884"/>
    </source>
</evidence>
<dbReference type="AlphaFoldDB" id="A0A1D1VEX2"/>
<name>A0A1D1VEX2_RAMVA</name>
<dbReference type="EMBL" id="BDGG01000005">
    <property type="protein sequence ID" value="GAU99460.1"/>
    <property type="molecule type" value="Genomic_DNA"/>
</dbReference>
<proteinExistence type="inferred from homology"/>
<dbReference type="InterPro" id="IPR027482">
    <property type="entry name" value="Sec1-like_dom2"/>
</dbReference>
<dbReference type="GO" id="GO:0016192">
    <property type="term" value="P:vesicle-mediated transport"/>
    <property type="evidence" value="ECO:0007669"/>
    <property type="project" value="InterPro"/>
</dbReference>
<evidence type="ECO:0000313" key="2">
    <source>
        <dbReference type="EMBL" id="GAU99460.1"/>
    </source>
</evidence>
<dbReference type="Gene3D" id="3.40.50.1910">
    <property type="match status" value="1"/>
</dbReference>
<dbReference type="InterPro" id="IPR036045">
    <property type="entry name" value="Sec1-like_sf"/>
</dbReference>
<organism evidence="2 3">
    <name type="scientific">Ramazzottius varieornatus</name>
    <name type="common">Water bear</name>
    <name type="synonym">Tardigrade</name>
    <dbReference type="NCBI Taxonomy" id="947166"/>
    <lineage>
        <taxon>Eukaryota</taxon>
        <taxon>Metazoa</taxon>
        <taxon>Ecdysozoa</taxon>
        <taxon>Tardigrada</taxon>
        <taxon>Eutardigrada</taxon>
        <taxon>Parachela</taxon>
        <taxon>Hypsibioidea</taxon>
        <taxon>Ramazzottiidae</taxon>
        <taxon>Ramazzottius</taxon>
    </lineage>
</organism>
<dbReference type="InterPro" id="IPR043155">
    <property type="entry name" value="VPS33_dom3b"/>
</dbReference>
<protein>
    <recommendedName>
        <fullName evidence="4">Vacuolar protein sorting-associated protein 33B</fullName>
    </recommendedName>
</protein>
<dbReference type="InterPro" id="IPR001619">
    <property type="entry name" value="Sec1-like"/>
</dbReference>
<dbReference type="PANTHER" id="PTHR11679">
    <property type="entry name" value="VESICLE PROTEIN SORTING-ASSOCIATED"/>
    <property type="match status" value="1"/>
</dbReference>
<accession>A0A1D1VEX2</accession>
<keyword evidence="3" id="KW-1185">Reference proteome</keyword>
<comment type="similarity">
    <text evidence="1">Belongs to the STXBP/unc-18/SEC1 family.</text>
</comment>
<dbReference type="OrthoDB" id="10262528at2759"/>